<feature type="signal peptide" evidence="3">
    <location>
        <begin position="1"/>
        <end position="28"/>
    </location>
</feature>
<dbReference type="InterPro" id="IPR006558">
    <property type="entry name" value="LamG-like"/>
</dbReference>
<dbReference type="InterPro" id="IPR053850">
    <property type="entry name" value="Glyco_hydro_123_N_2"/>
</dbReference>
<sequence length="1361" mass="147007">MKRVLSKLLIAAMVILSLGTAGNHAAHAATMNVWTASSYENIFQDAVKPLYASASIDLVMAKNEFESAQVLLRSDSAFTINGVSFSNLTSGSNTLAASNLQYHFVEYVYAGANSQWQTASSVVRSAPAYFPDALSNSTAVNVPANSTQSVWVTVKAPTTAAVGTYTGTITVNTTAGNFTVSIAVEVNNVTIPDSKDGAFQYSAWQQIGGTWHLESYANSHPTDNIKVIYGYERWTPQWWSLVADMAQQMKDHRLNVLFVNTPQLLLDGGTTFDASGNYVFNWTKFDEYVQYFMNQGVVKSLESHALTVPIYNQSFMAYLIKKDTSGVPMTAITTYGTAETNKWYDQLLPALYSHLQAKGWLSLWNQSIGDEPRVQAQFDIYTELLNKIRTNCPGMKVYDAFNSDAAAAYLHNKIDTYVPIEDTAQMNRPLMNSWIAGGKDVLLYTSSTPSGQWLNRFVDKPVWQMRSLGWLAYNWGANGYLHWAWNNWSNGTSFISVDSESFKGDDYVVYPDVANNRIKSSIRFEAARDAAEDYELFKLLEQTDPLAAKNIASSIAPDGMNSYVKDISAMIAKRNELVRAAAAASSQVAYWKLNETSGTTAADAWGSATGTVVGTDGWTTDGRDGGGLKFDGVSTGILVGKRNLPPPWTTSMWVKRENASGTTAVLMGSPTTAIKLEQWNNTKKVGITRMGLSDFTFNYEAPVGKWGNLTFTANEKGTSLYVNGQFQETINQVIDLPMDTIGYKRDGATNFDFLKGTLDEVKIYNRALTPAQIAGLGSSSGSVANWRFDESAGAAYDSSGGHTAAVSGGASRAAGKVNNSLVFNGLDGRMDMNMADIPVPWTASLWVRKGANQTSSALMSSLTGALKLDQWSNTYKVGMSKWGSYDLTFNYTAPVGAWQNLTFVGTSSGTSLYVNGVLQDTLPNSISLPMDTMGYRKYGDGTGGDYLNGALDEVQIYNRALSVTEIGNIVQSNEAYWKFDEGAGTTIGDSWGGTSASFNGPTWTASGYRGSALVFDGLKDGIDLGKAGISGQWTASMWVKREDSAAGSASLLGSPEGALKLEQWNNTNKVGMTKFGVADYTFNYTAPIGTWVNLTFVSNGSSTTLYVNGNIQDSIAASMTLPLDTIGYIKANPVAGRDSDYLKGTLDEVKIFRRALSAGEVSQLVQTPGLAYWKFNEGSGTTAADSWGSNTGTVNGASWTTAGKYGNALSFNGTSSKADIGKPDVTGNWTAMMWVKKGALQNSSSMLASTTTALKLSQYPNTGKVGLTKYGEADYTFDYSAPTGQWVHLAFIGTASGVSLYANGVYRGAVSTTTAANLPMAMIGYGTFNGVPTDYLNGTLDEMKLYNRALSPDEIIAAMLN</sequence>
<name>A0ABW0HNQ4_9BACL</name>
<dbReference type="PANTHER" id="PTHR42535">
    <property type="entry name" value="OOKINETE PROTEIN, PUTATIVE-RELATED"/>
    <property type="match status" value="1"/>
</dbReference>
<dbReference type="RefSeq" id="WP_378131329.1">
    <property type="nucleotide sequence ID" value="NZ_JBHSMI010000013.1"/>
</dbReference>
<keyword evidence="6" id="KW-1185">Reference proteome</keyword>
<dbReference type="SMART" id="SM00560">
    <property type="entry name" value="LamGL"/>
    <property type="match status" value="2"/>
</dbReference>
<keyword evidence="2" id="KW-1015">Disulfide bond</keyword>
<comment type="caution">
    <text evidence="5">The sequence shown here is derived from an EMBL/GenBank/DDBJ whole genome shotgun (WGS) entry which is preliminary data.</text>
</comment>
<dbReference type="Pfam" id="PF13320">
    <property type="entry name" value="GH123_cat"/>
    <property type="match status" value="1"/>
</dbReference>
<keyword evidence="1 3" id="KW-0732">Signal</keyword>
<proteinExistence type="predicted"/>
<organism evidence="5 6">
    <name type="scientific">Cohnella soli</name>
    <dbReference type="NCBI Taxonomy" id="425005"/>
    <lineage>
        <taxon>Bacteria</taxon>
        <taxon>Bacillati</taxon>
        <taxon>Bacillota</taxon>
        <taxon>Bacilli</taxon>
        <taxon>Bacillales</taxon>
        <taxon>Paenibacillaceae</taxon>
        <taxon>Cohnella</taxon>
    </lineage>
</organism>
<protein>
    <submittedName>
        <fullName evidence="5">Glycoside hydrolase domain-containing protein</fullName>
    </submittedName>
</protein>
<dbReference type="PANTHER" id="PTHR42535:SF2">
    <property type="entry name" value="CHROMOSOME UNDETERMINED SCAFFOLD_146, WHOLE GENOME SHOTGUN SEQUENCE"/>
    <property type="match status" value="1"/>
</dbReference>
<evidence type="ECO:0000313" key="5">
    <source>
        <dbReference type="EMBL" id="MFC5402673.1"/>
    </source>
</evidence>
<evidence type="ECO:0000256" key="1">
    <source>
        <dbReference type="ARBA" id="ARBA00022729"/>
    </source>
</evidence>
<dbReference type="Proteomes" id="UP001596113">
    <property type="component" value="Unassembled WGS sequence"/>
</dbReference>
<dbReference type="Pfam" id="PF13385">
    <property type="entry name" value="Laminin_G_3"/>
    <property type="match status" value="4"/>
</dbReference>
<evidence type="ECO:0000259" key="4">
    <source>
        <dbReference type="SMART" id="SM00560"/>
    </source>
</evidence>
<evidence type="ECO:0000256" key="3">
    <source>
        <dbReference type="SAM" id="SignalP"/>
    </source>
</evidence>
<reference evidence="6" key="1">
    <citation type="journal article" date="2019" name="Int. J. Syst. Evol. Microbiol.">
        <title>The Global Catalogue of Microorganisms (GCM) 10K type strain sequencing project: providing services to taxonomists for standard genome sequencing and annotation.</title>
        <authorList>
            <consortium name="The Broad Institute Genomics Platform"/>
            <consortium name="The Broad Institute Genome Sequencing Center for Infectious Disease"/>
            <person name="Wu L."/>
            <person name="Ma J."/>
        </authorList>
    </citation>
    <scope>NUCLEOTIDE SEQUENCE [LARGE SCALE GENOMIC DNA]</scope>
    <source>
        <strain evidence="6">CGMCC 1.18575</strain>
    </source>
</reference>
<feature type="domain" description="LamG-like jellyroll fold" evidence="4">
    <location>
        <begin position="649"/>
        <end position="771"/>
    </location>
</feature>
<dbReference type="InterPro" id="IPR025150">
    <property type="entry name" value="GH123_cat"/>
</dbReference>
<evidence type="ECO:0000256" key="2">
    <source>
        <dbReference type="ARBA" id="ARBA00023157"/>
    </source>
</evidence>
<accession>A0ABW0HNQ4</accession>
<dbReference type="InterPro" id="IPR013320">
    <property type="entry name" value="ConA-like_dom_sf"/>
</dbReference>
<keyword evidence="5" id="KW-0378">Hydrolase</keyword>
<dbReference type="SUPFAM" id="SSF49899">
    <property type="entry name" value="Concanavalin A-like lectins/glucanases"/>
    <property type="match status" value="4"/>
</dbReference>
<feature type="domain" description="LamG-like jellyroll fold" evidence="4">
    <location>
        <begin position="1227"/>
        <end position="1353"/>
    </location>
</feature>
<evidence type="ECO:0000313" key="6">
    <source>
        <dbReference type="Proteomes" id="UP001596113"/>
    </source>
</evidence>
<dbReference type="Gene3D" id="2.60.120.200">
    <property type="match status" value="4"/>
</dbReference>
<dbReference type="EMBL" id="JBHSMI010000013">
    <property type="protein sequence ID" value="MFC5402673.1"/>
    <property type="molecule type" value="Genomic_DNA"/>
</dbReference>
<feature type="chain" id="PRO_5045888956" evidence="3">
    <location>
        <begin position="29"/>
        <end position="1361"/>
    </location>
</feature>
<gene>
    <name evidence="5" type="ORF">ACFPOF_07965</name>
</gene>
<dbReference type="Pfam" id="PF22680">
    <property type="entry name" value="Glyco_hydro_123_N_2"/>
    <property type="match status" value="1"/>
</dbReference>
<dbReference type="GO" id="GO:0016787">
    <property type="term" value="F:hydrolase activity"/>
    <property type="evidence" value="ECO:0007669"/>
    <property type="project" value="UniProtKB-KW"/>
</dbReference>